<dbReference type="AlphaFoldDB" id="A0A1I6D324"/>
<keyword evidence="5" id="KW-0862">Zinc</keyword>
<feature type="signal peptide" evidence="6">
    <location>
        <begin position="1"/>
        <end position="22"/>
    </location>
</feature>
<keyword evidence="3" id="KW-0813">Transport</keyword>
<evidence type="ECO:0000256" key="6">
    <source>
        <dbReference type="SAM" id="SignalP"/>
    </source>
</evidence>
<organism evidence="7 8">
    <name type="scientific">Poseidonocella sedimentorum</name>
    <dbReference type="NCBI Taxonomy" id="871652"/>
    <lineage>
        <taxon>Bacteria</taxon>
        <taxon>Pseudomonadati</taxon>
        <taxon>Pseudomonadota</taxon>
        <taxon>Alphaproteobacteria</taxon>
        <taxon>Rhodobacterales</taxon>
        <taxon>Roseobacteraceae</taxon>
        <taxon>Poseidonocella</taxon>
    </lineage>
</organism>
<reference evidence="7 8" key="1">
    <citation type="submission" date="2016-10" db="EMBL/GenBank/DDBJ databases">
        <authorList>
            <person name="de Groot N.N."/>
        </authorList>
    </citation>
    <scope>NUCLEOTIDE SEQUENCE [LARGE SCALE GENOMIC DNA]</scope>
    <source>
        <strain evidence="8">KMM 9023,NRIC 0796,JCM 17311,KCTC 23692</strain>
    </source>
</reference>
<name>A0A1I6D324_9RHOB</name>
<accession>A0A1I6D324</accession>
<keyword evidence="5" id="KW-0864">Zinc transport</keyword>
<dbReference type="GO" id="GO:0046872">
    <property type="term" value="F:metal ion binding"/>
    <property type="evidence" value="ECO:0007669"/>
    <property type="project" value="InterPro"/>
</dbReference>
<protein>
    <recommendedName>
        <fullName evidence="2">High-affinity zinc uptake system protein ZnuA</fullName>
    </recommendedName>
</protein>
<dbReference type="Proteomes" id="UP000199302">
    <property type="component" value="Unassembled WGS sequence"/>
</dbReference>
<evidence type="ECO:0000256" key="4">
    <source>
        <dbReference type="ARBA" id="ARBA00022729"/>
    </source>
</evidence>
<dbReference type="STRING" id="871652.SAMN04515673_10224"/>
<proteinExistence type="inferred from homology"/>
<sequence length="302" mass="31416">MRLGVVLLAGIALLGAAHGAVAGPRVVADIAPVAALVADVMGGDEDVTTLVRPGASPHGYALRPSEAAALQEAELVIYVGEALTPWLPSALGSLAQDARKLALLSHPGTLKLDTRENALFAAETDDHDHDHGDTDPHAWLDPENARRWIALIAGYLSAIDPDGAETYAANAEAAVAEISRAEAEAAARLEPVRDQPFIVFHDAYQYFETRFGLASAGAVALSDAAAPGPARLKTLQAHITGRGVRCGFAEPQFNAGLLQTVLSGTGARIAYLDPVGADLPPGAGFYPALLRDLSTRIAECLG</sequence>
<dbReference type="PANTHER" id="PTHR42953:SF3">
    <property type="entry name" value="HIGH-AFFINITY ZINC UPTAKE SYSTEM PROTEIN ZNUA"/>
    <property type="match status" value="1"/>
</dbReference>
<dbReference type="GO" id="GO:0006829">
    <property type="term" value="P:zinc ion transport"/>
    <property type="evidence" value="ECO:0007669"/>
    <property type="project" value="UniProtKB-KW"/>
</dbReference>
<keyword evidence="5" id="KW-0406">Ion transport</keyword>
<dbReference type="Pfam" id="PF01297">
    <property type="entry name" value="ZnuA"/>
    <property type="match status" value="1"/>
</dbReference>
<evidence type="ECO:0000256" key="1">
    <source>
        <dbReference type="ARBA" id="ARBA00011028"/>
    </source>
</evidence>
<gene>
    <name evidence="7" type="ORF">SAMN04515673_10224</name>
</gene>
<dbReference type="InterPro" id="IPR006127">
    <property type="entry name" value="ZnuA-like"/>
</dbReference>
<evidence type="ECO:0000256" key="5">
    <source>
        <dbReference type="ARBA" id="ARBA00022906"/>
    </source>
</evidence>
<dbReference type="RefSeq" id="WP_245759544.1">
    <property type="nucleotide sequence ID" value="NZ_FOYI01000002.1"/>
</dbReference>
<dbReference type="InterPro" id="IPR050492">
    <property type="entry name" value="Bact_metal-bind_prot9"/>
</dbReference>
<comment type="similarity">
    <text evidence="1">Belongs to the bacterial solute-binding protein 9 family.</text>
</comment>
<feature type="chain" id="PRO_5011516256" description="High-affinity zinc uptake system protein ZnuA" evidence="6">
    <location>
        <begin position="23"/>
        <end position="302"/>
    </location>
</feature>
<dbReference type="SUPFAM" id="SSF53807">
    <property type="entry name" value="Helical backbone' metal receptor"/>
    <property type="match status" value="1"/>
</dbReference>
<dbReference type="PANTHER" id="PTHR42953">
    <property type="entry name" value="HIGH-AFFINITY ZINC UPTAKE SYSTEM PROTEIN ZNUA-RELATED"/>
    <property type="match status" value="1"/>
</dbReference>
<keyword evidence="8" id="KW-1185">Reference proteome</keyword>
<dbReference type="EMBL" id="FOYI01000002">
    <property type="protein sequence ID" value="SFQ99751.1"/>
    <property type="molecule type" value="Genomic_DNA"/>
</dbReference>
<keyword evidence="4 6" id="KW-0732">Signal</keyword>
<evidence type="ECO:0000313" key="7">
    <source>
        <dbReference type="EMBL" id="SFQ99751.1"/>
    </source>
</evidence>
<evidence type="ECO:0000256" key="2">
    <source>
        <dbReference type="ARBA" id="ARBA00015915"/>
    </source>
</evidence>
<evidence type="ECO:0000256" key="3">
    <source>
        <dbReference type="ARBA" id="ARBA00022448"/>
    </source>
</evidence>
<dbReference type="Gene3D" id="3.40.50.1980">
    <property type="entry name" value="Nitrogenase molybdenum iron protein domain"/>
    <property type="match status" value="2"/>
</dbReference>
<evidence type="ECO:0000313" key="8">
    <source>
        <dbReference type="Proteomes" id="UP000199302"/>
    </source>
</evidence>